<keyword evidence="2" id="KW-1185">Reference proteome</keyword>
<gene>
    <name evidence="1" type="ORF">SAMN04489832_3776</name>
</gene>
<dbReference type="AlphaFoldDB" id="A0A1N5ZAF5"/>
<organism evidence="1 2">
    <name type="scientific">Micromonospora cremea</name>
    <dbReference type="NCBI Taxonomy" id="709881"/>
    <lineage>
        <taxon>Bacteria</taxon>
        <taxon>Bacillati</taxon>
        <taxon>Actinomycetota</taxon>
        <taxon>Actinomycetes</taxon>
        <taxon>Micromonosporales</taxon>
        <taxon>Micromonosporaceae</taxon>
        <taxon>Micromonospora</taxon>
    </lineage>
</organism>
<dbReference type="STRING" id="709881.SAMN04489832_3776"/>
<accession>A0A1N5ZAF5</accession>
<evidence type="ECO:0000313" key="1">
    <source>
        <dbReference type="EMBL" id="SIN18655.1"/>
    </source>
</evidence>
<name>A0A1N5ZAF5_9ACTN</name>
<proteinExistence type="predicted"/>
<dbReference type="EMBL" id="FSQT01000002">
    <property type="protein sequence ID" value="SIN18655.1"/>
    <property type="molecule type" value="Genomic_DNA"/>
</dbReference>
<protein>
    <submittedName>
        <fullName evidence="1">Uncharacterized protein</fullName>
    </submittedName>
</protein>
<evidence type="ECO:0000313" key="2">
    <source>
        <dbReference type="Proteomes" id="UP000185124"/>
    </source>
</evidence>
<sequence>MPANWPTDVGVPNGQNRWPGSISTRATGVPGVHRVGLTGDGPSARRPVQELGRLPWFAAFFFRAFFFRDFFAMLTSS</sequence>
<dbReference type="Proteomes" id="UP000185124">
    <property type="component" value="Unassembled WGS sequence"/>
</dbReference>
<reference evidence="2" key="1">
    <citation type="submission" date="2016-12" db="EMBL/GenBank/DDBJ databases">
        <authorList>
            <person name="Varghese N."/>
            <person name="Submissions S."/>
        </authorList>
    </citation>
    <scope>NUCLEOTIDE SEQUENCE [LARGE SCALE GENOMIC DNA]</scope>
    <source>
        <strain evidence="2">DSM 45599</strain>
    </source>
</reference>